<dbReference type="GO" id="GO:0005524">
    <property type="term" value="F:ATP binding"/>
    <property type="evidence" value="ECO:0007669"/>
    <property type="project" value="UniProtKB-KW"/>
</dbReference>
<dbReference type="GO" id="GO:0016787">
    <property type="term" value="F:hydrolase activity"/>
    <property type="evidence" value="ECO:0007669"/>
    <property type="project" value="UniProtKB-KW"/>
</dbReference>
<dbReference type="KEGG" id="luo:HHL09_26090"/>
<dbReference type="GO" id="GO:0003677">
    <property type="term" value="F:DNA binding"/>
    <property type="evidence" value="ECO:0007669"/>
    <property type="project" value="UniProtKB-KW"/>
</dbReference>
<protein>
    <recommendedName>
        <fullName evidence="10">DNA 5'-3' helicase</fullName>
        <ecNumber evidence="10">5.6.2.3</ecNumber>
    </recommendedName>
</protein>
<dbReference type="Proteomes" id="UP000501812">
    <property type="component" value="Chromosome"/>
</dbReference>
<dbReference type="InterPro" id="IPR007694">
    <property type="entry name" value="DNA_helicase_DnaB-like_C"/>
</dbReference>
<keyword evidence="14" id="KW-1185">Reference proteome</keyword>
<dbReference type="PANTHER" id="PTHR30153">
    <property type="entry name" value="REPLICATIVE DNA HELICASE DNAB"/>
    <property type="match status" value="1"/>
</dbReference>
<keyword evidence="8" id="KW-0238">DNA-binding</keyword>
<dbReference type="GO" id="GO:0043139">
    <property type="term" value="F:5'-3' DNA helicase activity"/>
    <property type="evidence" value="ECO:0007669"/>
    <property type="project" value="UniProtKB-EC"/>
</dbReference>
<keyword evidence="3" id="KW-0235">DNA replication</keyword>
<evidence type="ECO:0000256" key="1">
    <source>
        <dbReference type="ARBA" id="ARBA00008428"/>
    </source>
</evidence>
<evidence type="ECO:0000256" key="10">
    <source>
        <dbReference type="ARBA" id="ARBA00044969"/>
    </source>
</evidence>
<dbReference type="EMBL" id="CP051774">
    <property type="protein sequence ID" value="QJE99102.1"/>
    <property type="molecule type" value="Genomic_DNA"/>
</dbReference>
<dbReference type="PANTHER" id="PTHR30153:SF2">
    <property type="entry name" value="REPLICATIVE DNA HELICASE"/>
    <property type="match status" value="1"/>
</dbReference>
<gene>
    <name evidence="13" type="ORF">HHL09_26090</name>
</gene>
<dbReference type="InterPro" id="IPR007693">
    <property type="entry name" value="DNA_helicase_DnaB-like_N"/>
</dbReference>
<feature type="domain" description="SF4 helicase" evidence="12">
    <location>
        <begin position="167"/>
        <end position="432"/>
    </location>
</feature>
<evidence type="ECO:0000256" key="5">
    <source>
        <dbReference type="ARBA" id="ARBA00022801"/>
    </source>
</evidence>
<evidence type="ECO:0000259" key="12">
    <source>
        <dbReference type="PROSITE" id="PS51199"/>
    </source>
</evidence>
<dbReference type="Pfam" id="PF00772">
    <property type="entry name" value="DnaB"/>
    <property type="match status" value="1"/>
</dbReference>
<evidence type="ECO:0000256" key="11">
    <source>
        <dbReference type="ARBA" id="ARBA00048954"/>
    </source>
</evidence>
<keyword evidence="6" id="KW-0347">Helicase</keyword>
<organism evidence="13 14">
    <name type="scientific">Luteolibacter luteus</name>
    <dbReference type="NCBI Taxonomy" id="2728835"/>
    <lineage>
        <taxon>Bacteria</taxon>
        <taxon>Pseudomonadati</taxon>
        <taxon>Verrucomicrobiota</taxon>
        <taxon>Verrucomicrobiia</taxon>
        <taxon>Verrucomicrobiales</taxon>
        <taxon>Verrucomicrobiaceae</taxon>
        <taxon>Luteolibacter</taxon>
    </lineage>
</organism>
<dbReference type="GO" id="GO:1990077">
    <property type="term" value="C:primosome complex"/>
    <property type="evidence" value="ECO:0007669"/>
    <property type="project" value="UniProtKB-KW"/>
</dbReference>
<comment type="catalytic activity">
    <reaction evidence="11">
        <text>ATP + H2O = ADP + phosphate + H(+)</text>
        <dbReference type="Rhea" id="RHEA:13065"/>
        <dbReference type="ChEBI" id="CHEBI:15377"/>
        <dbReference type="ChEBI" id="CHEBI:15378"/>
        <dbReference type="ChEBI" id="CHEBI:30616"/>
        <dbReference type="ChEBI" id="CHEBI:43474"/>
        <dbReference type="ChEBI" id="CHEBI:456216"/>
        <dbReference type="EC" id="5.6.2.3"/>
    </reaction>
</comment>
<dbReference type="GO" id="GO:0005829">
    <property type="term" value="C:cytosol"/>
    <property type="evidence" value="ECO:0007669"/>
    <property type="project" value="TreeGrafter"/>
</dbReference>
<dbReference type="EC" id="5.6.2.3" evidence="10"/>
<proteinExistence type="inferred from homology"/>
<evidence type="ECO:0000256" key="9">
    <source>
        <dbReference type="ARBA" id="ARBA00023235"/>
    </source>
</evidence>
<name>A0A858RQD2_9BACT</name>
<dbReference type="Gene3D" id="1.10.860.10">
    <property type="entry name" value="DNAb Helicase, Chain A"/>
    <property type="match status" value="1"/>
</dbReference>
<evidence type="ECO:0000256" key="7">
    <source>
        <dbReference type="ARBA" id="ARBA00022840"/>
    </source>
</evidence>
<comment type="similarity">
    <text evidence="1">Belongs to the helicase family. DnaB subfamily.</text>
</comment>
<reference evidence="13 14" key="1">
    <citation type="submission" date="2020-04" db="EMBL/GenBank/DDBJ databases">
        <title>Luteolibacter sp. G-1-1-1 isolated from soil.</title>
        <authorList>
            <person name="Dahal R.H."/>
        </authorList>
    </citation>
    <scope>NUCLEOTIDE SEQUENCE [LARGE SCALE GENOMIC DNA]</scope>
    <source>
        <strain evidence="13 14">G-1-1-1</strain>
    </source>
</reference>
<dbReference type="Gene3D" id="3.40.50.300">
    <property type="entry name" value="P-loop containing nucleotide triphosphate hydrolases"/>
    <property type="match status" value="1"/>
</dbReference>
<evidence type="ECO:0000256" key="3">
    <source>
        <dbReference type="ARBA" id="ARBA00022705"/>
    </source>
</evidence>
<keyword evidence="4" id="KW-0547">Nucleotide-binding</keyword>
<sequence>MLPLPHALGPEKSVLSSLMKSPDLLAEHSLDPQIFHVPAHRILYQRMKGLEEVELISFIEGLRVAGLLENIGGPAAITDIYTYAPSSSHFESHLGLLRDRHARRVAIAACAAAVEAANDCADDGAFLRALGGPITNVFDIATAATPPKDTKALAREFLETFEAKVAGRLLPMGLATGIPEIDRALRGLHPQHMGVISARSGGGKSTMATQIAANLATDGIGVLYLILERTEQSAFQRSVIQTARIHHAAVIDPAGYAAAQGHAKPDHATLLAIRDAITKLVDANFHIRKPPNRRLSTQCAEIRRYVRLHGVKVVFVDQIGLIRGERQRGDTEEVERRGVSNTLQELAHELGITVVVLSQVTDEIDTKGARAIEEDADWWLHIAQERDKKKPDFGEHQHVLIAKDSHNGMAGERLPLVLDHATLRFVHGAPKEKEEVMKGRGVFAMGKAR</sequence>
<keyword evidence="7" id="KW-0067">ATP-binding</keyword>
<keyword evidence="9" id="KW-0413">Isomerase</keyword>
<dbReference type="PROSITE" id="PS51199">
    <property type="entry name" value="SF4_HELICASE"/>
    <property type="match status" value="1"/>
</dbReference>
<dbReference type="InterPro" id="IPR016136">
    <property type="entry name" value="DNA_helicase_N/primase_C"/>
</dbReference>
<dbReference type="SUPFAM" id="SSF52540">
    <property type="entry name" value="P-loop containing nucleoside triphosphate hydrolases"/>
    <property type="match status" value="1"/>
</dbReference>
<evidence type="ECO:0000256" key="8">
    <source>
        <dbReference type="ARBA" id="ARBA00023125"/>
    </source>
</evidence>
<dbReference type="SUPFAM" id="SSF48024">
    <property type="entry name" value="N-terminal domain of DnaB helicase"/>
    <property type="match status" value="1"/>
</dbReference>
<keyword evidence="5" id="KW-0378">Hydrolase</keyword>
<accession>A0A858RQD2</accession>
<evidence type="ECO:0000313" key="13">
    <source>
        <dbReference type="EMBL" id="QJE99102.1"/>
    </source>
</evidence>
<evidence type="ECO:0000256" key="2">
    <source>
        <dbReference type="ARBA" id="ARBA00022515"/>
    </source>
</evidence>
<dbReference type="RefSeq" id="WP_169457588.1">
    <property type="nucleotide sequence ID" value="NZ_CP051774.1"/>
</dbReference>
<evidence type="ECO:0000256" key="6">
    <source>
        <dbReference type="ARBA" id="ARBA00022806"/>
    </source>
</evidence>
<dbReference type="GO" id="GO:0006269">
    <property type="term" value="P:DNA replication, synthesis of primer"/>
    <property type="evidence" value="ECO:0007669"/>
    <property type="project" value="UniProtKB-KW"/>
</dbReference>
<dbReference type="AlphaFoldDB" id="A0A858RQD2"/>
<dbReference type="InterPro" id="IPR036185">
    <property type="entry name" value="DNA_heli_DnaB-like_N_sf"/>
</dbReference>
<dbReference type="Pfam" id="PF03796">
    <property type="entry name" value="DnaB_C"/>
    <property type="match status" value="1"/>
</dbReference>
<keyword evidence="2" id="KW-0639">Primosome</keyword>
<evidence type="ECO:0000313" key="14">
    <source>
        <dbReference type="Proteomes" id="UP000501812"/>
    </source>
</evidence>
<dbReference type="InterPro" id="IPR027417">
    <property type="entry name" value="P-loop_NTPase"/>
</dbReference>
<evidence type="ECO:0000256" key="4">
    <source>
        <dbReference type="ARBA" id="ARBA00022741"/>
    </source>
</evidence>